<evidence type="ECO:0000256" key="1">
    <source>
        <dbReference type="SAM" id="Phobius"/>
    </source>
</evidence>
<dbReference type="EMBL" id="FMJD01000005">
    <property type="protein sequence ID" value="SCM74032.1"/>
    <property type="molecule type" value="Genomic_DNA"/>
</dbReference>
<feature type="transmembrane region" description="Helical" evidence="1">
    <location>
        <begin position="34"/>
        <end position="59"/>
    </location>
</feature>
<keyword evidence="1" id="KW-0812">Transmembrane</keyword>
<reference evidence="2" key="1">
    <citation type="submission" date="2016-08" db="EMBL/GenBank/DDBJ databases">
        <authorList>
            <person name="Seilhamer J.J."/>
        </authorList>
    </citation>
    <scope>NUCLEOTIDE SEQUENCE</scope>
    <source>
        <strain evidence="2">86</strain>
    </source>
</reference>
<name>A0A212L8Z7_9HYPH</name>
<gene>
    <name evidence="2" type="ORF">KL86PLE_130058</name>
</gene>
<feature type="transmembrane region" description="Helical" evidence="1">
    <location>
        <begin position="79"/>
        <end position="100"/>
    </location>
</feature>
<proteinExistence type="predicted"/>
<dbReference type="AlphaFoldDB" id="A0A212L8Z7"/>
<organism evidence="2">
    <name type="scientific">uncultured Pleomorphomonas sp</name>
    <dbReference type="NCBI Taxonomy" id="442121"/>
    <lineage>
        <taxon>Bacteria</taxon>
        <taxon>Pseudomonadati</taxon>
        <taxon>Pseudomonadota</taxon>
        <taxon>Alphaproteobacteria</taxon>
        <taxon>Hyphomicrobiales</taxon>
        <taxon>Pleomorphomonadaceae</taxon>
        <taxon>Pleomorphomonas</taxon>
        <taxon>environmental samples</taxon>
    </lineage>
</organism>
<protein>
    <submittedName>
        <fullName evidence="2">Uncharacterized protein</fullName>
    </submittedName>
</protein>
<keyword evidence="1" id="KW-1133">Transmembrane helix</keyword>
<accession>A0A212L8Z7</accession>
<keyword evidence="1" id="KW-0472">Membrane</keyword>
<sequence length="120" mass="13084">MGVIMAKVFPALAGAYIRNLFPPRKPWRQRLMETAGGVLIMFYAGEVAAGATWAVLKWAGGFVGVTNIAELVDRGQSDLLAAFLVGLTGMTAVEGGLHYLRQLTKKNNPYQLAAKYYIYS</sequence>
<evidence type="ECO:0000313" key="2">
    <source>
        <dbReference type="EMBL" id="SCM74032.1"/>
    </source>
</evidence>